<accession>A0A345C2T3</accession>
<dbReference type="Pfam" id="PF02082">
    <property type="entry name" value="Rrf2"/>
    <property type="match status" value="1"/>
</dbReference>
<dbReference type="InterPro" id="IPR036388">
    <property type="entry name" value="WH-like_DNA-bd_sf"/>
</dbReference>
<evidence type="ECO:0000256" key="1">
    <source>
        <dbReference type="ARBA" id="ARBA00023125"/>
    </source>
</evidence>
<dbReference type="InterPro" id="IPR000944">
    <property type="entry name" value="Tscrpt_reg_Rrf2"/>
</dbReference>
<dbReference type="PANTHER" id="PTHR33221:SF4">
    <property type="entry name" value="HTH-TYPE TRANSCRIPTIONAL REPRESSOR NSRR"/>
    <property type="match status" value="1"/>
</dbReference>
<comment type="cofactor">
    <cofactor evidence="2">
        <name>[2Fe-2S] cluster</name>
        <dbReference type="ChEBI" id="CHEBI:190135"/>
    </cofactor>
</comment>
<dbReference type="Gene3D" id="1.10.10.10">
    <property type="entry name" value="Winged helix-like DNA-binding domain superfamily/Winged helix DNA-binding domain"/>
    <property type="match status" value="1"/>
</dbReference>
<evidence type="ECO:0000313" key="5">
    <source>
        <dbReference type="Proteomes" id="UP000252100"/>
    </source>
</evidence>
<sequence length="147" mass="16406">MQLTSYTDYSLRVLIYVGTLPEGGRTSIKEIASAYQLSSNHLQKIVHDLGRKNYLETIRGRNGGIQLGAKPENINVGALVREMEDMALVDCFNENHLCAISPVCRLKGALHRANEAFLKVLDDYTLADLLVNKDDLADIFLAEIRKT</sequence>
<dbReference type="InterPro" id="IPR036390">
    <property type="entry name" value="WH_DNA-bd_sf"/>
</dbReference>
<evidence type="ECO:0000256" key="2">
    <source>
        <dbReference type="ARBA" id="ARBA00034078"/>
    </source>
</evidence>
<dbReference type="Proteomes" id="UP000252100">
    <property type="component" value="Chromosome"/>
</dbReference>
<dbReference type="SUPFAM" id="SSF46785">
    <property type="entry name" value="Winged helix' DNA-binding domain"/>
    <property type="match status" value="1"/>
</dbReference>
<dbReference type="NCBIfam" id="TIGR00738">
    <property type="entry name" value="rrf2_super"/>
    <property type="match status" value="1"/>
</dbReference>
<proteinExistence type="predicted"/>
<keyword evidence="1" id="KW-0238">DNA-binding</keyword>
<dbReference type="EMBL" id="CP031092">
    <property type="protein sequence ID" value="AXF57514.1"/>
    <property type="molecule type" value="Genomic_DNA"/>
</dbReference>
<dbReference type="OrthoDB" id="9795923at2"/>
<dbReference type="GO" id="GO:0003700">
    <property type="term" value="F:DNA-binding transcription factor activity"/>
    <property type="evidence" value="ECO:0007669"/>
    <property type="project" value="TreeGrafter"/>
</dbReference>
<protein>
    <recommendedName>
        <fullName evidence="3">HTH-type transcriptional regulator NsrR</fullName>
    </recommendedName>
</protein>
<organism evidence="4 5">
    <name type="scientific">Salicibibacter kimchii</name>
    <dbReference type="NCBI Taxonomy" id="2099786"/>
    <lineage>
        <taxon>Bacteria</taxon>
        <taxon>Bacillati</taxon>
        <taxon>Bacillota</taxon>
        <taxon>Bacilli</taxon>
        <taxon>Bacillales</taxon>
        <taxon>Bacillaceae</taxon>
        <taxon>Salicibibacter</taxon>
    </lineage>
</organism>
<dbReference type="RefSeq" id="WP_114375408.1">
    <property type="nucleotide sequence ID" value="NZ_CP031092.1"/>
</dbReference>
<dbReference type="AlphaFoldDB" id="A0A345C2T3"/>
<keyword evidence="5" id="KW-1185">Reference proteome</keyword>
<reference evidence="4 5" key="1">
    <citation type="journal article" date="2018" name="J. Microbiol.">
        <title>Salicibibacter kimchii gen. nov., sp. nov., a moderately halophilic and alkalitolerant bacterium in the family Bacillaceae, isolated from kimchi.</title>
        <authorList>
            <person name="Jang J.Y."/>
            <person name="Oh Y.J."/>
            <person name="Lim S.K."/>
            <person name="Park H.K."/>
            <person name="Lee C."/>
            <person name="Kim J.Y."/>
            <person name="Lee M.A."/>
            <person name="Choi H.J."/>
        </authorList>
    </citation>
    <scope>NUCLEOTIDE SEQUENCE [LARGE SCALE GENOMIC DNA]</scope>
    <source>
        <strain evidence="4 5">NKC1-1</strain>
    </source>
</reference>
<dbReference type="GO" id="GO:0005829">
    <property type="term" value="C:cytosol"/>
    <property type="evidence" value="ECO:0007669"/>
    <property type="project" value="TreeGrafter"/>
</dbReference>
<gene>
    <name evidence="4" type="ORF">DT065_16995</name>
</gene>
<dbReference type="GO" id="GO:0003677">
    <property type="term" value="F:DNA binding"/>
    <property type="evidence" value="ECO:0007669"/>
    <property type="project" value="UniProtKB-KW"/>
</dbReference>
<evidence type="ECO:0000256" key="3">
    <source>
        <dbReference type="ARBA" id="ARBA00040173"/>
    </source>
</evidence>
<dbReference type="PROSITE" id="PS51197">
    <property type="entry name" value="HTH_RRF2_2"/>
    <property type="match status" value="1"/>
</dbReference>
<dbReference type="PANTHER" id="PTHR33221">
    <property type="entry name" value="WINGED HELIX-TURN-HELIX TRANSCRIPTIONAL REGULATOR, RRF2 FAMILY"/>
    <property type="match status" value="1"/>
</dbReference>
<dbReference type="KEGG" id="rue:DT065_16995"/>
<evidence type="ECO:0000313" key="4">
    <source>
        <dbReference type="EMBL" id="AXF57514.1"/>
    </source>
</evidence>
<name>A0A345C2T3_9BACI</name>